<reference evidence="1" key="1">
    <citation type="submission" date="2020-11" db="EMBL/GenBank/DDBJ databases">
        <authorList>
            <consortium name="DOE Joint Genome Institute"/>
            <person name="Ahrendt S."/>
            <person name="Riley R."/>
            <person name="Andreopoulos W."/>
            <person name="Labutti K."/>
            <person name="Pangilinan J."/>
            <person name="Ruiz-Duenas F.J."/>
            <person name="Barrasa J.M."/>
            <person name="Sanchez-Garcia M."/>
            <person name="Camarero S."/>
            <person name="Miyauchi S."/>
            <person name="Serrano A."/>
            <person name="Linde D."/>
            <person name="Babiker R."/>
            <person name="Drula E."/>
            <person name="Ayuso-Fernandez I."/>
            <person name="Pacheco R."/>
            <person name="Padilla G."/>
            <person name="Ferreira P."/>
            <person name="Barriuso J."/>
            <person name="Kellner H."/>
            <person name="Castanera R."/>
            <person name="Alfaro M."/>
            <person name="Ramirez L."/>
            <person name="Pisabarro A.G."/>
            <person name="Kuo A."/>
            <person name="Tritt A."/>
            <person name="Lipzen A."/>
            <person name="He G."/>
            <person name="Yan M."/>
            <person name="Ng V."/>
            <person name="Cullen D."/>
            <person name="Martin F."/>
            <person name="Rosso M.-N."/>
            <person name="Henrissat B."/>
            <person name="Hibbett D."/>
            <person name="Martinez A.T."/>
            <person name="Grigoriev I.V."/>
        </authorList>
    </citation>
    <scope>NUCLEOTIDE SEQUENCE</scope>
    <source>
        <strain evidence="1">ATCC 90797</strain>
    </source>
</reference>
<organism evidence="1 2">
    <name type="scientific">Pleurotus eryngii</name>
    <name type="common">Boletus of the steppes</name>
    <dbReference type="NCBI Taxonomy" id="5323"/>
    <lineage>
        <taxon>Eukaryota</taxon>
        <taxon>Fungi</taxon>
        <taxon>Dikarya</taxon>
        <taxon>Basidiomycota</taxon>
        <taxon>Agaricomycotina</taxon>
        <taxon>Agaricomycetes</taxon>
        <taxon>Agaricomycetidae</taxon>
        <taxon>Agaricales</taxon>
        <taxon>Pleurotineae</taxon>
        <taxon>Pleurotaceae</taxon>
        <taxon>Pleurotus</taxon>
    </lineage>
</organism>
<dbReference type="AlphaFoldDB" id="A0A9P6D7Z8"/>
<feature type="non-terminal residue" evidence="1">
    <location>
        <position position="1"/>
    </location>
</feature>
<comment type="caution">
    <text evidence="1">The sequence shown here is derived from an EMBL/GenBank/DDBJ whole genome shotgun (WGS) entry which is preliminary data.</text>
</comment>
<dbReference type="Proteomes" id="UP000807025">
    <property type="component" value="Unassembled WGS sequence"/>
</dbReference>
<sequence>DIWLADVFQQLKDHEGNPFLSQSPTEGRLVFGLSVNSFEPNSAKPGQTHNSATRVCIVCYNFPPHLRYLPENIYIVGIIPSPAKPDTTHIN</sequence>
<keyword evidence="2" id="KW-1185">Reference proteome</keyword>
<feature type="non-terminal residue" evidence="1">
    <location>
        <position position="91"/>
    </location>
</feature>
<evidence type="ECO:0000313" key="1">
    <source>
        <dbReference type="EMBL" id="KAF9487134.1"/>
    </source>
</evidence>
<gene>
    <name evidence="1" type="ORF">BDN71DRAFT_1363223</name>
</gene>
<evidence type="ECO:0000313" key="2">
    <source>
        <dbReference type="Proteomes" id="UP000807025"/>
    </source>
</evidence>
<protein>
    <submittedName>
        <fullName evidence="1">Uncharacterized protein</fullName>
    </submittedName>
</protein>
<name>A0A9P6D7Z8_PLEER</name>
<accession>A0A9P6D7Z8</accession>
<dbReference type="EMBL" id="MU154813">
    <property type="protein sequence ID" value="KAF9487134.1"/>
    <property type="molecule type" value="Genomic_DNA"/>
</dbReference>
<dbReference type="OrthoDB" id="3253623at2759"/>
<proteinExistence type="predicted"/>